<dbReference type="PANTHER" id="PTHR10408:SF8">
    <property type="entry name" value="O-ACYLTRANSFERASE"/>
    <property type="match status" value="1"/>
</dbReference>
<proteinExistence type="inferred from homology"/>
<dbReference type="InterPro" id="IPR004299">
    <property type="entry name" value="MBOAT_fam"/>
</dbReference>
<dbReference type="Pfam" id="PF03062">
    <property type="entry name" value="MBOAT"/>
    <property type="match status" value="1"/>
</dbReference>
<organism evidence="10 11">
    <name type="scientific">Plectus sambesii</name>
    <dbReference type="NCBI Taxonomy" id="2011161"/>
    <lineage>
        <taxon>Eukaryota</taxon>
        <taxon>Metazoa</taxon>
        <taxon>Ecdysozoa</taxon>
        <taxon>Nematoda</taxon>
        <taxon>Chromadorea</taxon>
        <taxon>Plectida</taxon>
        <taxon>Plectina</taxon>
        <taxon>Plectoidea</taxon>
        <taxon>Plectidae</taxon>
        <taxon>Plectus</taxon>
    </lineage>
</organism>
<feature type="transmembrane region" description="Helical" evidence="9">
    <location>
        <begin position="76"/>
        <end position="95"/>
    </location>
</feature>
<dbReference type="GO" id="GO:0008203">
    <property type="term" value="P:cholesterol metabolic process"/>
    <property type="evidence" value="ECO:0007669"/>
    <property type="project" value="TreeGrafter"/>
</dbReference>
<evidence type="ECO:0000256" key="7">
    <source>
        <dbReference type="ARBA" id="ARBA00023136"/>
    </source>
</evidence>
<evidence type="ECO:0000256" key="2">
    <source>
        <dbReference type="ARBA" id="ARBA00009010"/>
    </source>
</evidence>
<sequence length="154" mass="18645">MRFGDRQFYLDWWNSKSMATYYRNWNLVVHEWLYTYVYKDLSEMIPGKRGRKIAQLTVFFLSAAVHEYWFGVAFRTFYPVMFALYFICGGTFFFVSRLIKMDQAWNVVMWFNLMIGNGMFVALYSMEWYAQQRCAPSFESELLDMLVPRSWMCK</sequence>
<keyword evidence="4 9" id="KW-0812">Transmembrane</keyword>
<evidence type="ECO:0000256" key="5">
    <source>
        <dbReference type="ARBA" id="ARBA00022824"/>
    </source>
</evidence>
<evidence type="ECO:0000313" key="10">
    <source>
        <dbReference type="Proteomes" id="UP000887566"/>
    </source>
</evidence>
<keyword evidence="7 9" id="KW-0472">Membrane</keyword>
<feature type="transmembrane region" description="Helical" evidence="9">
    <location>
        <begin position="107"/>
        <end position="126"/>
    </location>
</feature>
<dbReference type="AlphaFoldDB" id="A0A914V277"/>
<keyword evidence="5" id="KW-0256">Endoplasmic reticulum</keyword>
<dbReference type="InterPro" id="IPR014371">
    <property type="entry name" value="Oat_ACAT_DAG_ARE"/>
</dbReference>
<comment type="subcellular location">
    <subcellularLocation>
        <location evidence="1">Endoplasmic reticulum membrane</location>
        <topology evidence="1">Multi-pass membrane protein</topology>
    </subcellularLocation>
</comment>
<evidence type="ECO:0000256" key="9">
    <source>
        <dbReference type="SAM" id="Phobius"/>
    </source>
</evidence>
<feature type="transmembrane region" description="Helical" evidence="9">
    <location>
        <begin position="53"/>
        <end position="70"/>
    </location>
</feature>
<evidence type="ECO:0000256" key="4">
    <source>
        <dbReference type="ARBA" id="ARBA00022692"/>
    </source>
</evidence>
<dbReference type="GO" id="GO:0008374">
    <property type="term" value="F:O-acyltransferase activity"/>
    <property type="evidence" value="ECO:0007669"/>
    <property type="project" value="InterPro"/>
</dbReference>
<keyword evidence="10" id="KW-1185">Reference proteome</keyword>
<evidence type="ECO:0000256" key="3">
    <source>
        <dbReference type="ARBA" id="ARBA00022679"/>
    </source>
</evidence>
<protein>
    <submittedName>
        <fullName evidence="11">Sterol O-acyltransferase 1</fullName>
    </submittedName>
</protein>
<dbReference type="PANTHER" id="PTHR10408">
    <property type="entry name" value="STEROL O-ACYLTRANSFERASE"/>
    <property type="match status" value="1"/>
</dbReference>
<comment type="similarity">
    <text evidence="2">Belongs to the membrane-bound acyltransferase family. Sterol o-acyltransferase subfamily.</text>
</comment>
<evidence type="ECO:0000256" key="1">
    <source>
        <dbReference type="ARBA" id="ARBA00004477"/>
    </source>
</evidence>
<dbReference type="GO" id="GO:0005789">
    <property type="term" value="C:endoplasmic reticulum membrane"/>
    <property type="evidence" value="ECO:0007669"/>
    <property type="project" value="UniProtKB-SubCell"/>
</dbReference>
<name>A0A914V277_9BILA</name>
<evidence type="ECO:0000313" key="11">
    <source>
        <dbReference type="WBParaSite" id="PSAMB.scaffold14623size1831.g36155.t1"/>
    </source>
</evidence>
<dbReference type="WBParaSite" id="PSAMB.scaffold14623size1831.g36155.t1">
    <property type="protein sequence ID" value="PSAMB.scaffold14623size1831.g36155.t1"/>
    <property type="gene ID" value="PSAMB.scaffold14623size1831.g36155"/>
</dbReference>
<evidence type="ECO:0000256" key="8">
    <source>
        <dbReference type="ARBA" id="ARBA00023315"/>
    </source>
</evidence>
<keyword evidence="3" id="KW-0808">Transferase</keyword>
<reference evidence="11" key="1">
    <citation type="submission" date="2022-11" db="UniProtKB">
        <authorList>
            <consortium name="WormBaseParasite"/>
        </authorList>
    </citation>
    <scope>IDENTIFICATION</scope>
</reference>
<keyword evidence="8" id="KW-0012">Acyltransferase</keyword>
<dbReference type="Proteomes" id="UP000887566">
    <property type="component" value="Unplaced"/>
</dbReference>
<keyword evidence="6 9" id="KW-1133">Transmembrane helix</keyword>
<accession>A0A914V277</accession>
<evidence type="ECO:0000256" key="6">
    <source>
        <dbReference type="ARBA" id="ARBA00022989"/>
    </source>
</evidence>